<organism evidence="2 3">
    <name type="scientific">Streptomyces glebosus</name>
    <dbReference type="NCBI Taxonomy" id="249580"/>
    <lineage>
        <taxon>Bacteria</taxon>
        <taxon>Bacillati</taxon>
        <taxon>Actinomycetota</taxon>
        <taxon>Actinomycetes</taxon>
        <taxon>Kitasatosporales</taxon>
        <taxon>Streptomycetaceae</taxon>
        <taxon>Streptomyces</taxon>
    </lineage>
</organism>
<feature type="region of interest" description="Disordered" evidence="1">
    <location>
        <begin position="1"/>
        <end position="46"/>
    </location>
</feature>
<name>A0A640TAC3_9ACTN</name>
<evidence type="ECO:0000256" key="1">
    <source>
        <dbReference type="SAM" id="MobiDB-lite"/>
    </source>
</evidence>
<gene>
    <name evidence="2" type="ORF">Sgleb_66620</name>
</gene>
<sequence>MPRTQEERPANGGARPVRQGRGAPGGRPPSHRPEMFPTVPRKELVP</sequence>
<reference evidence="2 3" key="1">
    <citation type="submission" date="2019-12" db="EMBL/GenBank/DDBJ databases">
        <title>Whole genome shotgun sequence of Streptomyces hygroscopicus subsp. glebosus NBRC 13786.</title>
        <authorList>
            <person name="Ichikawa N."/>
            <person name="Kimura A."/>
            <person name="Kitahashi Y."/>
            <person name="Komaki H."/>
            <person name="Tamura T."/>
        </authorList>
    </citation>
    <scope>NUCLEOTIDE SEQUENCE [LARGE SCALE GENOMIC DNA]</scope>
    <source>
        <strain evidence="2 3">NBRC 13786</strain>
    </source>
</reference>
<accession>A0A640TAC3</accession>
<keyword evidence="3" id="KW-1185">Reference proteome</keyword>
<evidence type="ECO:0000313" key="2">
    <source>
        <dbReference type="EMBL" id="GFE18615.1"/>
    </source>
</evidence>
<comment type="caution">
    <text evidence="2">The sequence shown here is derived from an EMBL/GenBank/DDBJ whole genome shotgun (WGS) entry which is preliminary data.</text>
</comment>
<dbReference type="AlphaFoldDB" id="A0A640TAC3"/>
<proteinExistence type="predicted"/>
<evidence type="ECO:0000313" key="3">
    <source>
        <dbReference type="Proteomes" id="UP000430079"/>
    </source>
</evidence>
<dbReference type="EMBL" id="BLIO01000001">
    <property type="protein sequence ID" value="GFE18615.1"/>
    <property type="molecule type" value="Genomic_DNA"/>
</dbReference>
<protein>
    <submittedName>
        <fullName evidence="2">Uncharacterized protein</fullName>
    </submittedName>
</protein>
<dbReference type="Proteomes" id="UP000430079">
    <property type="component" value="Unassembled WGS sequence"/>
</dbReference>
<feature type="compositionally biased region" description="Low complexity" evidence="1">
    <location>
        <begin position="12"/>
        <end position="21"/>
    </location>
</feature>